<name>A0A2I8VFH1_9EURY</name>
<organism evidence="2 3">
    <name type="scientific">Salinigranum rubrum</name>
    <dbReference type="NCBI Taxonomy" id="755307"/>
    <lineage>
        <taxon>Archaea</taxon>
        <taxon>Methanobacteriati</taxon>
        <taxon>Methanobacteriota</taxon>
        <taxon>Stenosarchaea group</taxon>
        <taxon>Halobacteria</taxon>
        <taxon>Halobacteriales</taxon>
        <taxon>Haloferacaceae</taxon>
        <taxon>Salinigranum</taxon>
    </lineage>
</organism>
<keyword evidence="3" id="KW-1185">Reference proteome</keyword>
<reference evidence="2 3" key="1">
    <citation type="submission" date="2018-01" db="EMBL/GenBank/DDBJ databases">
        <title>Complete genome sequence of Salinigranum rubrum GX10T, an extremely halophilic archaeon isolated from a marine solar saltern.</title>
        <authorList>
            <person name="Han S."/>
        </authorList>
    </citation>
    <scope>NUCLEOTIDE SEQUENCE [LARGE SCALE GENOMIC DNA]</scope>
    <source>
        <strain evidence="2 3">GX10</strain>
    </source>
</reference>
<feature type="transmembrane region" description="Helical" evidence="1">
    <location>
        <begin position="20"/>
        <end position="42"/>
    </location>
</feature>
<evidence type="ECO:0000313" key="3">
    <source>
        <dbReference type="Proteomes" id="UP000236584"/>
    </source>
</evidence>
<accession>A0A2I8VFH1</accession>
<keyword evidence="1" id="KW-0812">Transmembrane</keyword>
<evidence type="ECO:0000256" key="1">
    <source>
        <dbReference type="SAM" id="Phobius"/>
    </source>
</evidence>
<protein>
    <submittedName>
        <fullName evidence="2">Uncharacterized protein</fullName>
    </submittedName>
</protein>
<dbReference type="KEGG" id="srub:C2R22_02430"/>
<keyword evidence="1" id="KW-1133">Transmembrane helix</keyword>
<dbReference type="Proteomes" id="UP000236584">
    <property type="component" value="Chromosome"/>
</dbReference>
<dbReference type="GeneID" id="35590909"/>
<gene>
    <name evidence="2" type="ORF">C2R22_02430</name>
</gene>
<evidence type="ECO:0000313" key="2">
    <source>
        <dbReference type="EMBL" id="AUV80651.1"/>
    </source>
</evidence>
<dbReference type="AlphaFoldDB" id="A0A2I8VFH1"/>
<sequence length="59" mass="6042">MTANPFVVDVSMWLLSGSAATAVTFPLTGSLVAGVASVILLVDHTLVEDGLIDGQEVRG</sequence>
<proteinExistence type="predicted"/>
<dbReference type="RefSeq" id="WP_103424221.1">
    <property type="nucleotide sequence ID" value="NZ_CP026309.1"/>
</dbReference>
<dbReference type="EMBL" id="CP026309">
    <property type="protein sequence ID" value="AUV80651.1"/>
    <property type="molecule type" value="Genomic_DNA"/>
</dbReference>
<keyword evidence="1" id="KW-0472">Membrane</keyword>